<name>A0A285T5R9_9FIRM</name>
<gene>
    <name evidence="2" type="ORF">SAMN02910411_0384</name>
</gene>
<dbReference type="InterPro" id="IPR001387">
    <property type="entry name" value="Cro/C1-type_HTH"/>
</dbReference>
<dbReference type="EMBL" id="OBMR01000014">
    <property type="protein sequence ID" value="SOC16384.1"/>
    <property type="molecule type" value="Genomic_DNA"/>
</dbReference>
<dbReference type="Gene3D" id="1.10.260.40">
    <property type="entry name" value="lambda repressor-like DNA-binding domains"/>
    <property type="match status" value="1"/>
</dbReference>
<dbReference type="GO" id="GO:0003677">
    <property type="term" value="F:DNA binding"/>
    <property type="evidence" value="ECO:0007669"/>
    <property type="project" value="InterPro"/>
</dbReference>
<dbReference type="Pfam" id="PF01381">
    <property type="entry name" value="HTH_3"/>
    <property type="match status" value="1"/>
</dbReference>
<organism evidence="2 3">
    <name type="scientific">Pseudobutyrivibrio ruminis DSM 9787</name>
    <dbReference type="NCBI Taxonomy" id="1123011"/>
    <lineage>
        <taxon>Bacteria</taxon>
        <taxon>Bacillati</taxon>
        <taxon>Bacillota</taxon>
        <taxon>Clostridia</taxon>
        <taxon>Lachnospirales</taxon>
        <taxon>Lachnospiraceae</taxon>
        <taxon>Pseudobutyrivibrio</taxon>
    </lineage>
</organism>
<dbReference type="RefSeq" id="WP_143483269.1">
    <property type="nucleotide sequence ID" value="NZ_OBMR01000014.1"/>
</dbReference>
<evidence type="ECO:0000313" key="3">
    <source>
        <dbReference type="Proteomes" id="UP000219563"/>
    </source>
</evidence>
<dbReference type="SUPFAM" id="SSF47413">
    <property type="entry name" value="lambda repressor-like DNA-binding domains"/>
    <property type="match status" value="1"/>
</dbReference>
<dbReference type="SMART" id="SM00530">
    <property type="entry name" value="HTH_XRE"/>
    <property type="match status" value="1"/>
</dbReference>
<dbReference type="InterPro" id="IPR010982">
    <property type="entry name" value="Lambda_DNA-bd_dom_sf"/>
</dbReference>
<dbReference type="PROSITE" id="PS50943">
    <property type="entry name" value="HTH_CROC1"/>
    <property type="match status" value="1"/>
</dbReference>
<dbReference type="CDD" id="cd00093">
    <property type="entry name" value="HTH_XRE"/>
    <property type="match status" value="1"/>
</dbReference>
<dbReference type="AlphaFoldDB" id="A0A285T5R9"/>
<evidence type="ECO:0000313" key="2">
    <source>
        <dbReference type="EMBL" id="SOC16384.1"/>
    </source>
</evidence>
<proteinExistence type="predicted"/>
<reference evidence="2 3" key="1">
    <citation type="submission" date="2017-08" db="EMBL/GenBank/DDBJ databases">
        <authorList>
            <person name="de Groot N.N."/>
        </authorList>
    </citation>
    <scope>NUCLEOTIDE SEQUENCE [LARGE SCALE GENOMIC DNA]</scope>
    <source>
        <strain evidence="2 3">DSM 9787</strain>
    </source>
</reference>
<feature type="domain" description="HTH cro/C1-type" evidence="1">
    <location>
        <begin position="22"/>
        <end position="76"/>
    </location>
</feature>
<accession>A0A285T5R9</accession>
<sequence>MKQLQLVTFLEGKKLNAANERIKELKKEKNITDGMIGEVIQYHPKVVNRMLNKKAKIPEDVIATLSEYLEVSPEYLKGHSEFRTREEQEYHILAQKYKLVIDIVNSIKHLNLCFAPYFIWTRNDSSEMDKINYILEAADDPSKCKEISSTTNLNDLVCMKKCQLYTCREDEPIALFFDYERNHMGKGNIYCFHEVMHNGERTGIISHEKFLHLIDNINNNIANIVSLTLGLISIEV</sequence>
<protein>
    <submittedName>
        <fullName evidence="2">Helix-turn-helix</fullName>
    </submittedName>
</protein>
<evidence type="ECO:0000259" key="1">
    <source>
        <dbReference type="PROSITE" id="PS50943"/>
    </source>
</evidence>
<dbReference type="Proteomes" id="UP000219563">
    <property type="component" value="Unassembled WGS sequence"/>
</dbReference>